<reference evidence="1 2" key="1">
    <citation type="journal article" date="2017" name="ISME J.">
        <title>Grape pomace compost harbors organohalide-respiring Dehalogenimonas species with novel reductive dehalogenase genes.</title>
        <authorList>
            <person name="Yang Y."/>
            <person name="Higgins S.A."/>
            <person name="Yan J."/>
            <person name="Simsir B."/>
            <person name="Chourey K."/>
            <person name="Iyer R."/>
            <person name="Hettich R.L."/>
            <person name="Baldwin B."/>
            <person name="Ogles D.M."/>
            <person name="Loffler F.E."/>
        </authorList>
    </citation>
    <scope>NUCLEOTIDE SEQUENCE [LARGE SCALE GENOMIC DNA]</scope>
    <source>
        <strain evidence="1 2">GP</strain>
    </source>
</reference>
<organism evidence="1 2">
    <name type="scientific">Dehalogenimonas etheniformans</name>
    <dbReference type="NCBI Taxonomy" id="1536648"/>
    <lineage>
        <taxon>Bacteria</taxon>
        <taxon>Bacillati</taxon>
        <taxon>Chloroflexota</taxon>
        <taxon>Dehalococcoidia</taxon>
        <taxon>Dehalococcoidales</taxon>
        <taxon>Dehalococcoidaceae</taxon>
        <taxon>Dehalogenimonas</taxon>
    </lineage>
</organism>
<sequence length="173" mass="19149">MITKGMVQVFTGEGRGKTSAAMGTVMRAVGYGLKVLVVFFMKGSRKQGEYEALDLLGVEHKNYGRAGLLSPKNIRAEDRLKARQLLQFAQQAVCSGDYDLIVLDEANTAAAWALIPTDELLDLIRHKPENTELIITGRYADEKIIEAADLVSDLRNVKHPFDRGLPARKGLDY</sequence>
<evidence type="ECO:0000313" key="1">
    <source>
        <dbReference type="EMBL" id="PPD59147.1"/>
    </source>
</evidence>
<protein>
    <submittedName>
        <fullName evidence="1">Cob(I)alamin adenolsyltransferase</fullName>
    </submittedName>
</protein>
<dbReference type="GO" id="GO:0008817">
    <property type="term" value="F:corrinoid adenosyltransferase activity"/>
    <property type="evidence" value="ECO:0007669"/>
    <property type="project" value="InterPro"/>
</dbReference>
<dbReference type="EMBL" id="JQAN02000001">
    <property type="protein sequence ID" value="PPD59147.1"/>
    <property type="molecule type" value="Genomic_DNA"/>
</dbReference>
<dbReference type="InterPro" id="IPR027417">
    <property type="entry name" value="P-loop_NTPase"/>
</dbReference>
<keyword evidence="2" id="KW-1185">Reference proteome</keyword>
<gene>
    <name evidence="1" type="ORF">JP09_000255</name>
</gene>
<dbReference type="PANTHER" id="PTHR46638">
    <property type="entry name" value="CORRINOID ADENOSYLTRANSFERASE"/>
    <property type="match status" value="1"/>
</dbReference>
<dbReference type="PANTHER" id="PTHR46638:SF1">
    <property type="entry name" value="CORRINOID ADENOSYLTRANSFERASE"/>
    <property type="match status" value="1"/>
</dbReference>
<dbReference type="Gene3D" id="3.40.50.300">
    <property type="entry name" value="P-loop containing nucleotide triphosphate hydrolases"/>
    <property type="match status" value="1"/>
</dbReference>
<dbReference type="InterPro" id="IPR003724">
    <property type="entry name" value="CblAdoTrfase_CobA"/>
</dbReference>
<dbReference type="SUPFAM" id="SSF52540">
    <property type="entry name" value="P-loop containing nucleoside triphosphate hydrolases"/>
    <property type="match status" value="1"/>
</dbReference>
<accession>A0A2P5PA41</accession>
<dbReference type="AlphaFoldDB" id="A0A2P5PA41"/>
<dbReference type="Proteomes" id="UP000235653">
    <property type="component" value="Unassembled WGS sequence"/>
</dbReference>
<dbReference type="PIRSF" id="PIRSF015617">
    <property type="entry name" value="Adensltrnsf_CobA"/>
    <property type="match status" value="1"/>
</dbReference>
<evidence type="ECO:0000313" key="2">
    <source>
        <dbReference type="Proteomes" id="UP000235653"/>
    </source>
</evidence>
<comment type="caution">
    <text evidence="1">The sequence shown here is derived from an EMBL/GenBank/DDBJ whole genome shotgun (WGS) entry which is preliminary data.</text>
</comment>
<dbReference type="OrthoDB" id="9810309at2"/>
<dbReference type="GO" id="GO:0005524">
    <property type="term" value="F:ATP binding"/>
    <property type="evidence" value="ECO:0007669"/>
    <property type="project" value="InterPro"/>
</dbReference>
<dbReference type="RefSeq" id="WP_102331381.1">
    <property type="nucleotide sequence ID" value="NZ_CP058566.2"/>
</dbReference>
<dbReference type="Pfam" id="PF02572">
    <property type="entry name" value="CobA_CobO_BtuR"/>
    <property type="match status" value="1"/>
</dbReference>
<name>A0A2P5PA41_9CHLR</name>
<dbReference type="GO" id="GO:0009236">
    <property type="term" value="P:cobalamin biosynthetic process"/>
    <property type="evidence" value="ECO:0007669"/>
    <property type="project" value="InterPro"/>
</dbReference>
<proteinExistence type="predicted"/>